<dbReference type="Pfam" id="PF22669">
    <property type="entry name" value="Exo_endo_phos2"/>
    <property type="match status" value="1"/>
</dbReference>
<sequence>MSSLGGGAASNSIPTISAAVSSSSLASKTSASNSSDALSSSNRQLLTTIQIVQQKFKENENVLSIFEAYQIIGQEHTSRILCLVVSVAGGTYAVFSMAASRLPPRSCSDLTIDKVFPLNESFCMGNDRKGSISQLQFTLKCSDEQPVKYFYYPLSSDNDVVDFDTFQAQVTSAKMSMVLSPSESTALSFAWVNDYRQIGEVKQEMKRREHEYIKYKDFTIYCATYNVNNKSYIDSPLHLWLAASEDAPDIYAIALQELDTSAKAITFSENRPDYMWIMKMLESVHDKGEYEELTSVRLVGMMLTVIVKREIRSSITRHNVKTIARGILNTLGNKGGVAVSLQLNEANLCFVNSHLAAHMGFVEARNEDYHGIVKGLVFDDELRRTINDHDHIFWIGDLNYRIEEPPGLQLPVARSTAHSAEILLKYDQLRQEMRKGNCFEGYTEGPINFRPTYKYDPGTDNYDSSEKQRAPAYCDRILWKGSRITQLAYNSVMDIRQSDHKPVYAVFRVSIKTRDDHLYKKVHEEVLKLLDKRENESQPQIIVEKTIIDFGMVRFNETVVSDFTVSNACPMQVGFEFKRKDPPLNAICEKWLRVEPWKEKLMIDSTKSIRVKLSANVDSITSLLQKIRTTNWKFDFDILILQVENGPHIFITVTGEYKPSCFGLSMETLCRTDRPLCEYDQQQIKDLMNDESPEFRVTMPREFFLLIDYLHKQGPKVEGAFTLDSLEFKHARNVEFNDIRDWLDTWSNNEFPGTPQAAAEALLMLLHLPEKPLLDPYVDDLLKTKTTAEAMELVSLLSSPKRNVFVHLCMFLREGIERKYYNGMHVATIFGRVLLRSTKKSDDYYRDINCREFMQRFISNGEMSTLSSSSSSASSATGSHHNHHRATTPVAKMKNSASNASLSGGSTAAVDSS</sequence>
<evidence type="ECO:0000313" key="9">
    <source>
        <dbReference type="Proteomes" id="UP001652621"/>
    </source>
</evidence>
<dbReference type="SMART" id="SM00128">
    <property type="entry name" value="IPPc"/>
    <property type="match status" value="1"/>
</dbReference>
<feature type="compositionally biased region" description="Low complexity" evidence="5">
    <location>
        <begin position="868"/>
        <end position="879"/>
    </location>
</feature>
<dbReference type="InterPro" id="IPR000300">
    <property type="entry name" value="IPPc"/>
</dbReference>
<dbReference type="GO" id="GO:0030670">
    <property type="term" value="C:phagocytic vesicle membrane"/>
    <property type="evidence" value="ECO:0007669"/>
    <property type="project" value="UniProtKB-SubCell"/>
</dbReference>
<dbReference type="InterPro" id="IPR036691">
    <property type="entry name" value="Endo/exonu/phosph_ase_sf"/>
</dbReference>
<evidence type="ECO:0000256" key="5">
    <source>
        <dbReference type="SAM" id="MobiDB-lite"/>
    </source>
</evidence>
<dbReference type="InterPro" id="IPR008936">
    <property type="entry name" value="Rho_GTPase_activation_prot"/>
</dbReference>
<dbReference type="GO" id="GO:0007165">
    <property type="term" value="P:signal transduction"/>
    <property type="evidence" value="ECO:0007669"/>
    <property type="project" value="InterPro"/>
</dbReference>
<keyword evidence="3" id="KW-0967">Endosome</keyword>
<keyword evidence="4" id="KW-0968">Cytoplasmic vesicle</keyword>
<evidence type="ECO:0000313" key="10">
    <source>
        <dbReference type="RefSeq" id="XP_005184077.1"/>
    </source>
</evidence>
<dbReference type="eggNOG" id="KOG0565">
    <property type="taxonomic scope" value="Eukaryota"/>
</dbReference>
<gene>
    <name evidence="8" type="primary">101897751</name>
    <name evidence="10" type="synonym">LOC101897751</name>
</gene>
<evidence type="ECO:0000256" key="2">
    <source>
        <dbReference type="ARBA" id="ARBA00004580"/>
    </source>
</evidence>
<reference evidence="8" key="1">
    <citation type="submission" date="2020-05" db="UniProtKB">
        <authorList>
            <consortium name="EnsemblMetazoa"/>
        </authorList>
    </citation>
    <scope>IDENTIFICATION</scope>
    <source>
        <strain evidence="8">Aabys</strain>
    </source>
</reference>
<comment type="subcellular location">
    <subcellularLocation>
        <location evidence="2">Cytoplasmic vesicle</location>
        <location evidence="2">Phagosome membrane</location>
    </subcellularLocation>
    <subcellularLocation>
        <location evidence="1">Early endosome membrane</location>
    </subcellularLocation>
</comment>
<dbReference type="AlphaFoldDB" id="A0A1I8MFF1"/>
<evidence type="ECO:0000256" key="3">
    <source>
        <dbReference type="ARBA" id="ARBA00022753"/>
    </source>
</evidence>
<evidence type="ECO:0000256" key="1">
    <source>
        <dbReference type="ARBA" id="ARBA00004146"/>
    </source>
</evidence>
<dbReference type="EnsemblMetazoa" id="MDOA004356-RA">
    <property type="protein sequence ID" value="MDOA004356-PA"/>
    <property type="gene ID" value="MDOA004356"/>
</dbReference>
<dbReference type="SUPFAM" id="SSF56219">
    <property type="entry name" value="DNase I-like"/>
    <property type="match status" value="1"/>
</dbReference>
<dbReference type="GO" id="GO:0031901">
    <property type="term" value="C:early endosome membrane"/>
    <property type="evidence" value="ECO:0007669"/>
    <property type="project" value="UniProtKB-SubCell"/>
</dbReference>
<dbReference type="PANTHER" id="PTHR11200:SF300">
    <property type="entry name" value="TYPE II INOSITOL 1,4,5-TRISPHOSPHATE 5-PHOSPHATASE"/>
    <property type="match status" value="1"/>
</dbReference>
<dbReference type="Gene3D" id="1.10.555.10">
    <property type="entry name" value="Rho GTPase activation protein"/>
    <property type="match status" value="1"/>
</dbReference>
<evidence type="ECO:0000256" key="4">
    <source>
        <dbReference type="ARBA" id="ARBA00023329"/>
    </source>
</evidence>
<dbReference type="GO" id="GO:0004439">
    <property type="term" value="F:phosphatidylinositol-4,5-bisphosphate 5-phosphatase activity"/>
    <property type="evidence" value="ECO:0007669"/>
    <property type="project" value="TreeGrafter"/>
</dbReference>
<name>A0A1I8MFF1_MUSDO</name>
<dbReference type="KEGG" id="mde:101897751"/>
<feature type="domain" description="Rho-GAP" evidence="7">
    <location>
        <begin position="697"/>
        <end position="862"/>
    </location>
</feature>
<dbReference type="RefSeq" id="XP_005184077.1">
    <property type="nucleotide sequence ID" value="XM_005184020.3"/>
</dbReference>
<dbReference type="OrthoDB" id="7862313at2759"/>
<reference evidence="10" key="2">
    <citation type="submission" date="2025-04" db="UniProtKB">
        <authorList>
            <consortium name="RefSeq"/>
        </authorList>
    </citation>
    <scope>IDENTIFICATION</scope>
    <source>
        <strain evidence="10">Aabys</strain>
    </source>
</reference>
<dbReference type="InterPro" id="IPR048869">
    <property type="entry name" value="OCRL-1_2_ASH"/>
</dbReference>
<dbReference type="Pfam" id="PF21310">
    <property type="entry name" value="OCRL-like_ASH"/>
    <property type="match status" value="1"/>
</dbReference>
<dbReference type="PANTHER" id="PTHR11200">
    <property type="entry name" value="INOSITOL 5-PHOSPHATASE"/>
    <property type="match status" value="1"/>
</dbReference>
<dbReference type="STRING" id="7370.A0A1I8MFF1"/>
<dbReference type="VEuPathDB" id="VectorBase:MDOMA2_013682"/>
<dbReference type="Proteomes" id="UP001652621">
    <property type="component" value="Unplaced"/>
</dbReference>
<proteinExistence type="predicted"/>
<evidence type="ECO:0000313" key="8">
    <source>
        <dbReference type="EnsemblMetazoa" id="MDOA004356-PA"/>
    </source>
</evidence>
<dbReference type="VEuPathDB" id="VectorBase:MDOA004356"/>
<keyword evidence="9" id="KW-1185">Reference proteome</keyword>
<feature type="region of interest" description="Disordered" evidence="5">
    <location>
        <begin position="868"/>
        <end position="913"/>
    </location>
</feature>
<dbReference type="InterPro" id="IPR031896">
    <property type="entry name" value="INPP5B_PH_dom"/>
</dbReference>
<feature type="compositionally biased region" description="Low complexity" evidence="5">
    <location>
        <begin position="895"/>
        <end position="913"/>
    </location>
</feature>
<dbReference type="GO" id="GO:0046856">
    <property type="term" value="P:phosphatidylinositol dephosphorylation"/>
    <property type="evidence" value="ECO:0007669"/>
    <property type="project" value="InterPro"/>
</dbReference>
<protein>
    <submittedName>
        <fullName evidence="10">Type II inositol 1,4,5-trisphosphate 5-phosphatase</fullName>
    </submittedName>
</protein>
<dbReference type="SUPFAM" id="SSF48350">
    <property type="entry name" value="GTPase activation domain, GAP"/>
    <property type="match status" value="1"/>
</dbReference>
<dbReference type="SMART" id="SM00324">
    <property type="entry name" value="RhoGAP"/>
    <property type="match status" value="1"/>
</dbReference>
<dbReference type="Gene3D" id="2.30.29.110">
    <property type="match status" value="1"/>
</dbReference>
<evidence type="ECO:0000259" key="7">
    <source>
        <dbReference type="SMART" id="SM00324"/>
    </source>
</evidence>
<feature type="domain" description="Inositol polyphosphate-related phosphatase" evidence="6">
    <location>
        <begin position="216"/>
        <end position="515"/>
    </location>
</feature>
<dbReference type="Pfam" id="PF16776">
    <property type="entry name" value="INPP5B_PH"/>
    <property type="match status" value="1"/>
</dbReference>
<accession>A0A1I8MFF1</accession>
<dbReference type="InterPro" id="IPR013783">
    <property type="entry name" value="Ig-like_fold"/>
</dbReference>
<dbReference type="InterPro" id="IPR000198">
    <property type="entry name" value="RhoGAP_dom"/>
</dbReference>
<organism evidence="8">
    <name type="scientific">Musca domestica</name>
    <name type="common">House fly</name>
    <dbReference type="NCBI Taxonomy" id="7370"/>
    <lineage>
        <taxon>Eukaryota</taxon>
        <taxon>Metazoa</taxon>
        <taxon>Ecdysozoa</taxon>
        <taxon>Arthropoda</taxon>
        <taxon>Hexapoda</taxon>
        <taxon>Insecta</taxon>
        <taxon>Pterygota</taxon>
        <taxon>Neoptera</taxon>
        <taxon>Endopterygota</taxon>
        <taxon>Diptera</taxon>
        <taxon>Brachycera</taxon>
        <taxon>Muscomorpha</taxon>
        <taxon>Muscoidea</taxon>
        <taxon>Muscidae</taxon>
        <taxon>Musca</taxon>
    </lineage>
</organism>
<dbReference type="Gene3D" id="2.60.40.10">
    <property type="entry name" value="Immunoglobulins"/>
    <property type="match status" value="1"/>
</dbReference>
<dbReference type="InterPro" id="IPR046985">
    <property type="entry name" value="IP5"/>
</dbReference>
<evidence type="ECO:0000259" key="6">
    <source>
        <dbReference type="SMART" id="SM00128"/>
    </source>
</evidence>
<dbReference type="Gene3D" id="3.60.10.10">
    <property type="entry name" value="Endonuclease/exonuclease/phosphatase"/>
    <property type="match status" value="1"/>
</dbReference>